<evidence type="ECO:0000256" key="12">
    <source>
        <dbReference type="ARBA" id="ARBA00023125"/>
    </source>
</evidence>
<keyword evidence="12" id="KW-0238">DNA-binding</keyword>
<keyword evidence="3" id="KW-0540">Nuclease</keyword>
<feature type="domain" description="Integrase catalytic" evidence="17">
    <location>
        <begin position="1"/>
        <end position="114"/>
    </location>
</feature>
<dbReference type="InterPro" id="IPR036397">
    <property type="entry name" value="RNaseH_sf"/>
</dbReference>
<keyword evidence="1" id="KW-0815">Transposition</keyword>
<keyword evidence="7" id="KW-0460">Magnesium</keyword>
<evidence type="ECO:0000256" key="2">
    <source>
        <dbReference type="ARBA" id="ARBA00022695"/>
    </source>
</evidence>
<evidence type="ECO:0000256" key="10">
    <source>
        <dbReference type="ARBA" id="ARBA00022918"/>
    </source>
</evidence>
<proteinExistence type="predicted"/>
<dbReference type="PANTHER" id="PTHR42648">
    <property type="entry name" value="TRANSPOSASE, PUTATIVE-RELATED"/>
    <property type="match status" value="1"/>
</dbReference>
<evidence type="ECO:0000313" key="19">
    <source>
        <dbReference type="Proteomes" id="UP000000560"/>
    </source>
</evidence>
<dbReference type="GO" id="GO:0006310">
    <property type="term" value="P:DNA recombination"/>
    <property type="evidence" value="ECO:0007669"/>
    <property type="project" value="UniProtKB-KW"/>
</dbReference>
<evidence type="ECO:0000256" key="4">
    <source>
        <dbReference type="ARBA" id="ARBA00022723"/>
    </source>
</evidence>
<keyword evidence="4" id="KW-0479">Metal-binding</keyword>
<evidence type="ECO:0000256" key="14">
    <source>
        <dbReference type="ARBA" id="ARBA00048173"/>
    </source>
</evidence>
<dbReference type="KEGG" id="ani:ANIA_02635"/>
<evidence type="ECO:0000256" key="7">
    <source>
        <dbReference type="ARBA" id="ARBA00022842"/>
    </source>
</evidence>
<comment type="catalytic activity">
    <reaction evidence="15">
        <text>DNA(n) + a 2'-deoxyribonucleoside 5'-triphosphate = DNA(n+1) + diphosphate</text>
        <dbReference type="Rhea" id="RHEA:22508"/>
        <dbReference type="Rhea" id="RHEA-COMP:17339"/>
        <dbReference type="Rhea" id="RHEA-COMP:17340"/>
        <dbReference type="ChEBI" id="CHEBI:33019"/>
        <dbReference type="ChEBI" id="CHEBI:61560"/>
        <dbReference type="ChEBI" id="CHEBI:173112"/>
        <dbReference type="EC" id="2.7.7.7"/>
    </reaction>
</comment>
<evidence type="ECO:0000256" key="11">
    <source>
        <dbReference type="ARBA" id="ARBA00022932"/>
    </source>
</evidence>
<evidence type="ECO:0000256" key="13">
    <source>
        <dbReference type="ARBA" id="ARBA00023172"/>
    </source>
</evidence>
<evidence type="ECO:0000256" key="15">
    <source>
        <dbReference type="ARBA" id="ARBA00049244"/>
    </source>
</evidence>
<dbReference type="EMBL" id="BN001306">
    <property type="protein sequence ID" value="CBF84313.1"/>
    <property type="molecule type" value="Genomic_DNA"/>
</dbReference>
<feature type="region of interest" description="Disordered" evidence="16">
    <location>
        <begin position="140"/>
        <end position="221"/>
    </location>
</feature>
<evidence type="ECO:0000256" key="1">
    <source>
        <dbReference type="ARBA" id="ARBA00022578"/>
    </source>
</evidence>
<organism evidence="18 19">
    <name type="scientific">Emericella nidulans (strain FGSC A4 / ATCC 38163 / CBS 112.46 / NRRL 194 / M139)</name>
    <name type="common">Aspergillus nidulans</name>
    <dbReference type="NCBI Taxonomy" id="227321"/>
    <lineage>
        <taxon>Eukaryota</taxon>
        <taxon>Fungi</taxon>
        <taxon>Dikarya</taxon>
        <taxon>Ascomycota</taxon>
        <taxon>Pezizomycotina</taxon>
        <taxon>Eurotiomycetes</taxon>
        <taxon>Eurotiomycetidae</taxon>
        <taxon>Eurotiales</taxon>
        <taxon>Aspergillaceae</taxon>
        <taxon>Aspergillus</taxon>
        <taxon>Aspergillus subgen. Nidulantes</taxon>
    </lineage>
</organism>
<dbReference type="PROSITE" id="PS50994">
    <property type="entry name" value="INTEGRASE"/>
    <property type="match status" value="1"/>
</dbReference>
<dbReference type="GO" id="GO:0015074">
    <property type="term" value="P:DNA integration"/>
    <property type="evidence" value="ECO:0007669"/>
    <property type="project" value="UniProtKB-KW"/>
</dbReference>
<dbReference type="Gene3D" id="3.30.420.10">
    <property type="entry name" value="Ribonuclease H-like superfamily/Ribonuclease H"/>
    <property type="match status" value="1"/>
</dbReference>
<dbReference type="Pfam" id="PF00665">
    <property type="entry name" value="rve"/>
    <property type="match status" value="1"/>
</dbReference>
<dbReference type="OrthoDB" id="4369352at2759"/>
<dbReference type="GO" id="GO:0003964">
    <property type="term" value="F:RNA-directed DNA polymerase activity"/>
    <property type="evidence" value="ECO:0007669"/>
    <property type="project" value="UniProtKB-KW"/>
</dbReference>
<dbReference type="SUPFAM" id="SSF53098">
    <property type="entry name" value="Ribonuclease H-like"/>
    <property type="match status" value="1"/>
</dbReference>
<dbReference type="AlphaFoldDB" id="Q5B9Z5"/>
<keyword evidence="11" id="KW-0808">Transferase</keyword>
<reference evidence="19" key="1">
    <citation type="journal article" date="2005" name="Nature">
        <title>Sequencing of Aspergillus nidulans and comparative analysis with A. fumigatus and A. oryzae.</title>
        <authorList>
            <person name="Galagan J.E."/>
            <person name="Calvo S.E."/>
            <person name="Cuomo C."/>
            <person name="Ma L.J."/>
            <person name="Wortman J.R."/>
            <person name="Batzoglou S."/>
            <person name="Lee S.I."/>
            <person name="Basturkmen M."/>
            <person name="Spevak C.C."/>
            <person name="Clutterbuck J."/>
            <person name="Kapitonov V."/>
            <person name="Jurka J."/>
            <person name="Scazzocchio C."/>
            <person name="Farman M."/>
            <person name="Butler J."/>
            <person name="Purcell S."/>
            <person name="Harris S."/>
            <person name="Braus G.H."/>
            <person name="Draht O."/>
            <person name="Busch S."/>
            <person name="D'Enfert C."/>
            <person name="Bouchier C."/>
            <person name="Goldman G.H."/>
            <person name="Bell-Pedersen D."/>
            <person name="Griffiths-Jones S."/>
            <person name="Doonan J.H."/>
            <person name="Yu J."/>
            <person name="Vienken K."/>
            <person name="Pain A."/>
            <person name="Freitag M."/>
            <person name="Selker E.U."/>
            <person name="Archer D.B."/>
            <person name="Penalva M.A."/>
            <person name="Oakley B.R."/>
            <person name="Momany M."/>
            <person name="Tanaka T."/>
            <person name="Kumagai T."/>
            <person name="Asai K."/>
            <person name="Machida M."/>
            <person name="Nierman W.C."/>
            <person name="Denning D.W."/>
            <person name="Caddick M."/>
            <person name="Hynes M."/>
            <person name="Paoletti M."/>
            <person name="Fischer R."/>
            <person name="Miller B."/>
            <person name="Dyer P."/>
            <person name="Sachs M.S."/>
            <person name="Osmani S.A."/>
            <person name="Birren B.W."/>
        </authorList>
    </citation>
    <scope>NUCLEOTIDE SEQUENCE [LARGE SCALE GENOMIC DNA]</scope>
    <source>
        <strain evidence="19">FGSC A4 / ATCC 38163 / CBS 112.46 / NRRL 194 / M139</strain>
    </source>
</reference>
<dbReference type="STRING" id="227321.Q5B9Z5"/>
<keyword evidence="11" id="KW-0239">DNA-directed DNA polymerase</keyword>
<keyword evidence="8" id="KW-0694">RNA-binding</keyword>
<dbReference type="GO" id="GO:0004519">
    <property type="term" value="F:endonuclease activity"/>
    <property type="evidence" value="ECO:0007669"/>
    <property type="project" value="UniProtKB-KW"/>
</dbReference>
<dbReference type="InParanoid" id="Q5B9Z5"/>
<dbReference type="eggNOG" id="KOG0017">
    <property type="taxonomic scope" value="Eukaryota"/>
</dbReference>
<dbReference type="GeneID" id="2873824"/>
<keyword evidence="2" id="KW-0548">Nucleotidyltransferase</keyword>
<keyword evidence="19" id="KW-1185">Reference proteome</keyword>
<dbReference type="GO" id="GO:0003677">
    <property type="term" value="F:DNA binding"/>
    <property type="evidence" value="ECO:0007669"/>
    <property type="project" value="UniProtKB-KW"/>
</dbReference>
<dbReference type="GO" id="GO:0005634">
    <property type="term" value="C:nucleus"/>
    <property type="evidence" value="ECO:0007669"/>
    <property type="project" value="UniProtKB-ARBA"/>
</dbReference>
<dbReference type="InterPro" id="IPR039537">
    <property type="entry name" value="Retrotran_Ty1/copia-like"/>
</dbReference>
<evidence type="ECO:0000256" key="6">
    <source>
        <dbReference type="ARBA" id="ARBA00022801"/>
    </source>
</evidence>
<reference evidence="19" key="2">
    <citation type="journal article" date="2009" name="Fungal Genet. Biol.">
        <title>The 2008 update of the Aspergillus nidulans genome annotation: a community effort.</title>
        <authorList>
            <person name="Wortman J.R."/>
            <person name="Gilsenan J.M."/>
            <person name="Joardar V."/>
            <person name="Deegan J."/>
            <person name="Clutterbuck J."/>
            <person name="Andersen M.R."/>
            <person name="Archer D."/>
            <person name="Bencina M."/>
            <person name="Braus G."/>
            <person name="Coutinho P."/>
            <person name="von Dohren H."/>
            <person name="Doonan J."/>
            <person name="Driessen A.J."/>
            <person name="Durek P."/>
            <person name="Espeso E."/>
            <person name="Fekete E."/>
            <person name="Flipphi M."/>
            <person name="Estrada C.G."/>
            <person name="Geysens S."/>
            <person name="Goldman G."/>
            <person name="de Groot P.W."/>
            <person name="Hansen K."/>
            <person name="Harris S.D."/>
            <person name="Heinekamp T."/>
            <person name="Helmstaedt K."/>
            <person name="Henrissat B."/>
            <person name="Hofmann G."/>
            <person name="Homan T."/>
            <person name="Horio T."/>
            <person name="Horiuchi H."/>
            <person name="James S."/>
            <person name="Jones M."/>
            <person name="Karaffa L."/>
            <person name="Karanyi Z."/>
            <person name="Kato M."/>
            <person name="Keller N."/>
            <person name="Kelly D.E."/>
            <person name="Kiel J.A."/>
            <person name="Kim J.M."/>
            <person name="van der Klei I.J."/>
            <person name="Klis F.M."/>
            <person name="Kovalchuk A."/>
            <person name="Krasevec N."/>
            <person name="Kubicek C.P."/>
            <person name="Liu B."/>
            <person name="Maccabe A."/>
            <person name="Meyer V."/>
            <person name="Mirabito P."/>
            <person name="Miskei M."/>
            <person name="Mos M."/>
            <person name="Mullins J."/>
            <person name="Nelson D.R."/>
            <person name="Nielsen J."/>
            <person name="Oakley B.R."/>
            <person name="Osmani S.A."/>
            <person name="Pakula T."/>
            <person name="Paszewski A."/>
            <person name="Paulsen I."/>
            <person name="Pilsyk S."/>
            <person name="Pocsi I."/>
            <person name="Punt P.J."/>
            <person name="Ram A.F."/>
            <person name="Ren Q."/>
            <person name="Robellet X."/>
            <person name="Robson G."/>
            <person name="Seiboth B."/>
            <person name="van Solingen P."/>
            <person name="Specht T."/>
            <person name="Sun J."/>
            <person name="Taheri-Talesh N."/>
            <person name="Takeshita N."/>
            <person name="Ussery D."/>
            <person name="vanKuyk P.A."/>
            <person name="Visser H."/>
            <person name="van de Vondervoort P.J."/>
            <person name="de Vries R.P."/>
            <person name="Walton J."/>
            <person name="Xiang X."/>
            <person name="Xiong Y."/>
            <person name="Zeng A.P."/>
            <person name="Brandt B.W."/>
            <person name="Cornell M.J."/>
            <person name="van den Hondel C.A."/>
            <person name="Visser J."/>
            <person name="Oliver S.G."/>
            <person name="Turner G."/>
        </authorList>
    </citation>
    <scope>GENOME REANNOTATION</scope>
    <source>
        <strain evidence="19">FGSC A4 / ATCC 38163 / CBS 112.46 / NRRL 194 / M139</strain>
    </source>
</reference>
<dbReference type="GO" id="GO:0046872">
    <property type="term" value="F:metal ion binding"/>
    <property type="evidence" value="ECO:0007669"/>
    <property type="project" value="UniProtKB-KW"/>
</dbReference>
<comment type="catalytic activity">
    <reaction evidence="14">
        <text>DNA(n) + a 2'-deoxyribonucleoside 5'-triphosphate = DNA(n+1) + diphosphate</text>
        <dbReference type="Rhea" id="RHEA:22508"/>
        <dbReference type="Rhea" id="RHEA-COMP:17339"/>
        <dbReference type="Rhea" id="RHEA-COMP:17340"/>
        <dbReference type="ChEBI" id="CHEBI:33019"/>
        <dbReference type="ChEBI" id="CHEBI:61560"/>
        <dbReference type="ChEBI" id="CHEBI:173112"/>
        <dbReference type="EC" id="2.7.7.49"/>
    </reaction>
</comment>
<evidence type="ECO:0000256" key="8">
    <source>
        <dbReference type="ARBA" id="ARBA00022884"/>
    </source>
</evidence>
<dbReference type="GO" id="GO:0003887">
    <property type="term" value="F:DNA-directed DNA polymerase activity"/>
    <property type="evidence" value="ECO:0007669"/>
    <property type="project" value="UniProtKB-KW"/>
</dbReference>
<dbReference type="GO" id="GO:0003723">
    <property type="term" value="F:RNA binding"/>
    <property type="evidence" value="ECO:0007669"/>
    <property type="project" value="UniProtKB-KW"/>
</dbReference>
<dbReference type="GO" id="GO:0016787">
    <property type="term" value="F:hydrolase activity"/>
    <property type="evidence" value="ECO:0007669"/>
    <property type="project" value="UniProtKB-KW"/>
</dbReference>
<dbReference type="HOGENOM" id="CLU_1250665_0_0_1"/>
<dbReference type="RefSeq" id="XP_660239.1">
    <property type="nucleotide sequence ID" value="XM_655147.1"/>
</dbReference>
<dbReference type="VEuPathDB" id="FungiDB:AN2635"/>
<keyword evidence="10" id="KW-0695">RNA-directed DNA polymerase</keyword>
<evidence type="ECO:0000256" key="16">
    <source>
        <dbReference type="SAM" id="MobiDB-lite"/>
    </source>
</evidence>
<evidence type="ECO:0000259" key="17">
    <source>
        <dbReference type="PROSITE" id="PS50994"/>
    </source>
</evidence>
<dbReference type="Proteomes" id="UP000000560">
    <property type="component" value="Chromosome VI"/>
</dbReference>
<feature type="compositionally biased region" description="Gly residues" evidence="16">
    <location>
        <begin position="157"/>
        <end position="166"/>
    </location>
</feature>
<dbReference type="GO" id="GO:0032196">
    <property type="term" value="P:transposition"/>
    <property type="evidence" value="ECO:0007669"/>
    <property type="project" value="UniProtKB-KW"/>
</dbReference>
<evidence type="ECO:0000313" key="18">
    <source>
        <dbReference type="EMBL" id="CBF84313.1"/>
    </source>
</evidence>
<gene>
    <name evidence="18" type="ORF">ANIA_02635</name>
</gene>
<keyword evidence="5" id="KW-0255">Endonuclease</keyword>
<sequence>MDFWGPYSKAKTLERYYLSLTDDCTRFSWIYLTKDREAATVKATLEQWLALAEREKGVKLLIIRTDNAREFKALEPWALKKGIQIEFTEPDTPQQNSMAERLNQYLLEMTRAILIDADVPKEYWPVPEASSGTRGGIIEALGANNTGDRDDSIDTAGTGGIGGAGGAEDDAGDNAEDNTGNIKNNSKQTEAIYGQKPRAQRHREEREVLKDPSLHLSVEQQ</sequence>
<accession>C8VHG9</accession>
<evidence type="ECO:0000256" key="5">
    <source>
        <dbReference type="ARBA" id="ARBA00022759"/>
    </source>
</evidence>
<dbReference type="PANTHER" id="PTHR42648:SF11">
    <property type="entry name" value="TRANSPOSON TY4-P GAG-POL POLYPROTEIN"/>
    <property type="match status" value="1"/>
</dbReference>
<evidence type="ECO:0000256" key="3">
    <source>
        <dbReference type="ARBA" id="ARBA00022722"/>
    </source>
</evidence>
<dbReference type="InterPro" id="IPR001584">
    <property type="entry name" value="Integrase_cat-core"/>
</dbReference>
<feature type="compositionally biased region" description="Acidic residues" evidence="16">
    <location>
        <begin position="167"/>
        <end position="176"/>
    </location>
</feature>
<dbReference type="InterPro" id="IPR012337">
    <property type="entry name" value="RNaseH-like_sf"/>
</dbReference>
<evidence type="ECO:0000256" key="9">
    <source>
        <dbReference type="ARBA" id="ARBA00022908"/>
    </source>
</evidence>
<keyword evidence="9" id="KW-0229">DNA integration</keyword>
<protein>
    <recommendedName>
        <fullName evidence="17">Integrase catalytic domain-containing protein</fullName>
    </recommendedName>
</protein>
<keyword evidence="6" id="KW-0378">Hydrolase</keyword>
<keyword evidence="13" id="KW-0233">DNA recombination</keyword>
<feature type="compositionally biased region" description="Basic and acidic residues" evidence="16">
    <location>
        <begin position="202"/>
        <end position="213"/>
    </location>
</feature>
<accession>Q5B9Z5</accession>
<name>Q5B9Z5_EMENI</name>